<keyword evidence="2" id="KW-1185">Reference proteome</keyword>
<dbReference type="OrthoDB" id="7275846at2"/>
<reference evidence="1 2" key="1">
    <citation type="submission" date="2019-07" db="EMBL/GenBank/DDBJ databases">
        <title>Whole genome shotgun sequence of Gluconobacter wancherniae NBRC 103581.</title>
        <authorList>
            <person name="Hosoyama A."/>
            <person name="Uohara A."/>
            <person name="Ohji S."/>
            <person name="Ichikawa N."/>
        </authorList>
    </citation>
    <scope>NUCLEOTIDE SEQUENCE [LARGE SCALE GENOMIC DNA]</scope>
    <source>
        <strain evidence="1 2">NBRC 103581</strain>
    </source>
</reference>
<dbReference type="AlphaFoldDB" id="A0A511AY90"/>
<comment type="caution">
    <text evidence="1">The sequence shown here is derived from an EMBL/GenBank/DDBJ whole genome shotgun (WGS) entry which is preliminary data.</text>
</comment>
<evidence type="ECO:0000313" key="2">
    <source>
        <dbReference type="Proteomes" id="UP000321230"/>
    </source>
</evidence>
<accession>A0A511AY90</accession>
<name>A0A511AY90_9PROT</name>
<gene>
    <name evidence="1" type="ORF">GWA01_09340</name>
</gene>
<dbReference type="Proteomes" id="UP000321230">
    <property type="component" value="Unassembled WGS sequence"/>
</dbReference>
<dbReference type="EMBL" id="BJUZ01000001">
    <property type="protein sequence ID" value="GEK93164.1"/>
    <property type="molecule type" value="Genomic_DNA"/>
</dbReference>
<sequence>MAVVAQSLVKGITLTGDSSSVYTAGAGTTVVSGAVIANPTNAAVALTVSIQRAGGTAFEIIPAHAIAAGGTDLAPELGRVLTAGDVIIASGNGLNLIVDGYMLS</sequence>
<dbReference type="RefSeq" id="WP_146794475.1">
    <property type="nucleotide sequence ID" value="NZ_BARC01000011.1"/>
</dbReference>
<evidence type="ECO:0008006" key="3">
    <source>
        <dbReference type="Google" id="ProtNLM"/>
    </source>
</evidence>
<evidence type="ECO:0000313" key="1">
    <source>
        <dbReference type="EMBL" id="GEK93164.1"/>
    </source>
</evidence>
<organism evidence="1 2">
    <name type="scientific">Gluconobacter wancherniae NBRC 103581</name>
    <dbReference type="NCBI Taxonomy" id="656744"/>
    <lineage>
        <taxon>Bacteria</taxon>
        <taxon>Pseudomonadati</taxon>
        <taxon>Pseudomonadota</taxon>
        <taxon>Alphaproteobacteria</taxon>
        <taxon>Acetobacterales</taxon>
        <taxon>Acetobacteraceae</taxon>
        <taxon>Gluconobacter</taxon>
    </lineage>
</organism>
<protein>
    <recommendedName>
        <fullName evidence="3">DUF2190 domain-containing protein</fullName>
    </recommendedName>
</protein>
<proteinExistence type="predicted"/>